<evidence type="ECO:0000313" key="1">
    <source>
        <dbReference type="EMBL" id="MBK6089953.1"/>
    </source>
</evidence>
<dbReference type="RefSeq" id="WP_201428643.1">
    <property type="nucleotide sequence ID" value="NZ_JAEQMG010000163.1"/>
</dbReference>
<dbReference type="Proteomes" id="UP000633365">
    <property type="component" value="Unassembled WGS sequence"/>
</dbReference>
<dbReference type="Gene3D" id="1.25.10.90">
    <property type="match status" value="1"/>
</dbReference>
<keyword evidence="2" id="KW-1185">Reference proteome</keyword>
<accession>A0A934WU28</accession>
<dbReference type="PANTHER" id="PTHR34070">
    <property type="entry name" value="ARMADILLO-TYPE FOLD"/>
    <property type="match status" value="1"/>
</dbReference>
<comment type="caution">
    <text evidence="1">The sequence shown here is derived from an EMBL/GenBank/DDBJ whole genome shotgun (WGS) entry which is preliminary data.</text>
</comment>
<dbReference type="InterPro" id="IPR014825">
    <property type="entry name" value="DNA_alkylation"/>
</dbReference>
<evidence type="ECO:0000313" key="2">
    <source>
        <dbReference type="Proteomes" id="UP000633365"/>
    </source>
</evidence>
<dbReference type="AlphaFoldDB" id="A0A934WU28"/>
<dbReference type="SUPFAM" id="SSF48371">
    <property type="entry name" value="ARM repeat"/>
    <property type="match status" value="1"/>
</dbReference>
<reference evidence="1" key="1">
    <citation type="submission" date="2021-01" db="EMBL/GenBank/DDBJ databases">
        <title>Genome public.</title>
        <authorList>
            <person name="Liu C."/>
            <person name="Sun Q."/>
        </authorList>
    </citation>
    <scope>NUCLEOTIDE SEQUENCE</scope>
    <source>
        <strain evidence="1">M6</strain>
    </source>
</reference>
<dbReference type="CDD" id="cd06561">
    <property type="entry name" value="AlkD_like"/>
    <property type="match status" value="1"/>
</dbReference>
<sequence>MMTAIQKRLFRLQDKDYQAFSAKLNPTVDPETIIGIRIPALRALAKELKGSDEAAEFLSVLPHKYFEEYQLHAFLIGYEKDFDKGLSATERLLPYLNSWALTDSIRIKAFDKAPEKLLPHIEKWLEDDHPYTVRFGILCLMNYFLNDCFATRYPDMVAAVHSEEYYVRMMQAWYFATALAKQYDSVLPYLTGRRLEPWVHNKTIQKAVESYRVTAEQKAYLRTLKVK</sequence>
<proteinExistence type="predicted"/>
<gene>
    <name evidence="1" type="ORF">JKK62_15110</name>
</gene>
<dbReference type="Pfam" id="PF08713">
    <property type="entry name" value="DNA_alkylation"/>
    <property type="match status" value="1"/>
</dbReference>
<dbReference type="InterPro" id="IPR016024">
    <property type="entry name" value="ARM-type_fold"/>
</dbReference>
<dbReference type="PANTHER" id="PTHR34070:SF1">
    <property type="entry name" value="DNA ALKYLATION REPAIR PROTEIN"/>
    <property type="match status" value="1"/>
</dbReference>
<protein>
    <submittedName>
        <fullName evidence="1">DNA alkylation repair protein</fullName>
    </submittedName>
</protein>
<name>A0A934WU28_9FIRM</name>
<organism evidence="1 2">
    <name type="scientific">Ruminococcus difficilis</name>
    <dbReference type="NCBI Taxonomy" id="2763069"/>
    <lineage>
        <taxon>Bacteria</taxon>
        <taxon>Bacillati</taxon>
        <taxon>Bacillota</taxon>
        <taxon>Clostridia</taxon>
        <taxon>Eubacteriales</taxon>
        <taxon>Oscillospiraceae</taxon>
        <taxon>Ruminococcus</taxon>
    </lineage>
</organism>
<dbReference type="EMBL" id="JAEQMG010000163">
    <property type="protein sequence ID" value="MBK6089953.1"/>
    <property type="molecule type" value="Genomic_DNA"/>
</dbReference>